<evidence type="ECO:0000259" key="9">
    <source>
        <dbReference type="Pfam" id="PF00535"/>
    </source>
</evidence>
<dbReference type="SUPFAM" id="SSF53448">
    <property type="entry name" value="Nucleotide-diphospho-sugar transferases"/>
    <property type="match status" value="1"/>
</dbReference>
<keyword evidence="3 10" id="KW-0808">Transferase</keyword>
<dbReference type="PANTHER" id="PTHR48090">
    <property type="entry name" value="UNDECAPRENYL-PHOSPHATE 4-DEOXY-4-FORMAMIDO-L-ARABINOSE TRANSFERASE-RELATED"/>
    <property type="match status" value="1"/>
</dbReference>
<keyword evidence="11" id="KW-1185">Reference proteome</keyword>
<keyword evidence="6 8" id="KW-1133">Transmembrane helix</keyword>
<evidence type="ECO:0000256" key="3">
    <source>
        <dbReference type="ARBA" id="ARBA00022679"/>
    </source>
</evidence>
<protein>
    <submittedName>
        <fullName evidence="10">Glycosyl transferase</fullName>
    </submittedName>
</protein>
<evidence type="ECO:0000256" key="2">
    <source>
        <dbReference type="ARBA" id="ARBA00022676"/>
    </source>
</evidence>
<comment type="caution">
    <text evidence="10">The sequence shown here is derived from an EMBL/GenBank/DDBJ whole genome shotgun (WGS) entry which is preliminary data.</text>
</comment>
<keyword evidence="7 8" id="KW-0472">Membrane</keyword>
<dbReference type="InterPro" id="IPR001173">
    <property type="entry name" value="Glyco_trans_2-like"/>
</dbReference>
<dbReference type="InterPro" id="IPR029044">
    <property type="entry name" value="Nucleotide-diphossugar_trans"/>
</dbReference>
<dbReference type="AlphaFoldDB" id="A0A0W1ANE5"/>
<evidence type="ECO:0000256" key="8">
    <source>
        <dbReference type="SAM" id="Phobius"/>
    </source>
</evidence>
<dbReference type="CDD" id="cd04179">
    <property type="entry name" value="DPM_DPG-synthase_like"/>
    <property type="match status" value="1"/>
</dbReference>
<dbReference type="Gene3D" id="3.90.550.10">
    <property type="entry name" value="Spore Coat Polysaccharide Biosynthesis Protein SpsA, Chain A"/>
    <property type="match status" value="1"/>
</dbReference>
<dbReference type="GO" id="GO:0005886">
    <property type="term" value="C:plasma membrane"/>
    <property type="evidence" value="ECO:0007669"/>
    <property type="project" value="TreeGrafter"/>
</dbReference>
<evidence type="ECO:0000256" key="1">
    <source>
        <dbReference type="ARBA" id="ARBA00022475"/>
    </source>
</evidence>
<proteinExistence type="predicted"/>
<gene>
    <name evidence="10" type="ORF">Lwal_0254</name>
</gene>
<name>A0A0W1ANE5_9GAMM</name>
<evidence type="ECO:0000313" key="11">
    <source>
        <dbReference type="Proteomes" id="UP000054729"/>
    </source>
</evidence>
<dbReference type="PATRIC" id="fig|66969.6.peg.278"/>
<evidence type="ECO:0000256" key="4">
    <source>
        <dbReference type="ARBA" id="ARBA00022692"/>
    </source>
</evidence>
<evidence type="ECO:0000256" key="7">
    <source>
        <dbReference type="ARBA" id="ARBA00023136"/>
    </source>
</evidence>
<evidence type="ECO:0000313" key="10">
    <source>
        <dbReference type="EMBL" id="KTD82776.1"/>
    </source>
</evidence>
<keyword evidence="2" id="KW-0328">Glycosyltransferase</keyword>
<feature type="domain" description="Glycosyltransferase 2-like" evidence="9">
    <location>
        <begin position="19"/>
        <end position="143"/>
    </location>
</feature>
<accession>A0A0W1ANE5</accession>
<dbReference type="Proteomes" id="UP000054729">
    <property type="component" value="Unassembled WGS sequence"/>
</dbReference>
<feature type="transmembrane region" description="Helical" evidence="8">
    <location>
        <begin position="272"/>
        <end position="299"/>
    </location>
</feature>
<dbReference type="Pfam" id="PF00535">
    <property type="entry name" value="Glycos_transf_2"/>
    <property type="match status" value="1"/>
</dbReference>
<dbReference type="InterPro" id="IPR050256">
    <property type="entry name" value="Glycosyltransferase_2"/>
</dbReference>
<dbReference type="RefSeq" id="WP_058479122.1">
    <property type="nucleotide sequence ID" value="NZ_CAAAIQ010000003.1"/>
</dbReference>
<dbReference type="PANTHER" id="PTHR48090:SF3">
    <property type="entry name" value="UNDECAPRENYL-PHOSPHATE 4-DEOXY-4-FORMAMIDO-L-ARABINOSE TRANSFERASE"/>
    <property type="match status" value="1"/>
</dbReference>
<organism evidence="10 11">
    <name type="scientific">Legionella waltersii</name>
    <dbReference type="NCBI Taxonomy" id="66969"/>
    <lineage>
        <taxon>Bacteria</taxon>
        <taxon>Pseudomonadati</taxon>
        <taxon>Pseudomonadota</taxon>
        <taxon>Gammaproteobacteria</taxon>
        <taxon>Legionellales</taxon>
        <taxon>Legionellaceae</taxon>
        <taxon>Legionella</taxon>
    </lineage>
</organism>
<reference evidence="10 11" key="1">
    <citation type="submission" date="2015-11" db="EMBL/GenBank/DDBJ databases">
        <title>Genomic analysis of 38 Legionella species identifies large and diverse effector repertoires.</title>
        <authorList>
            <person name="Burstein D."/>
            <person name="Amaro F."/>
            <person name="Zusman T."/>
            <person name="Lifshitz Z."/>
            <person name="Cohen O."/>
            <person name="Gilbert J.A."/>
            <person name="Pupko T."/>
            <person name="Shuman H.A."/>
            <person name="Segal G."/>
        </authorList>
    </citation>
    <scope>NUCLEOTIDE SEQUENCE [LARGE SCALE GENOMIC DNA]</scope>
    <source>
        <strain evidence="10 11">ATCC 51914</strain>
    </source>
</reference>
<keyword evidence="1" id="KW-1003">Cell membrane</keyword>
<dbReference type="GO" id="GO:0099621">
    <property type="term" value="F:undecaprenyl-phosphate 4-deoxy-4-formamido-L-arabinose transferase activity"/>
    <property type="evidence" value="ECO:0007669"/>
    <property type="project" value="TreeGrafter"/>
</dbReference>
<sequence>MLTVNNTTDSLPKQKEIAVIIPAKDEAKNLPLLIQLFSEVIQEHPEQFEVLVIDDGSVDETPNVLESLKSQYPFLRSLRQRKSMGIANALRLGYQESNAKILVFYPADLQFNPLDLPSLVQPIIEGRSDIVTGFKKGKYQKAFVSTVYNKLSKRLFKLPVRDLNNVKAYRREIMETQPDRPDWHRYMVAVAVNDGFTVSEVPIPLYPRHEGQSKFGISRIPKGIFDMIAVWFELKHSQKPLLAFGVLGACMFFLATLFGFMLLISGQGTRPFWAIIQTSLSIGTLFFVTGILGEQIAALRAEQRELKRMIDGISQHKNTTE</sequence>
<evidence type="ECO:0000256" key="5">
    <source>
        <dbReference type="ARBA" id="ARBA00022985"/>
    </source>
</evidence>
<feature type="transmembrane region" description="Helical" evidence="8">
    <location>
        <begin position="241"/>
        <end position="266"/>
    </location>
</feature>
<dbReference type="GO" id="GO:0009103">
    <property type="term" value="P:lipopolysaccharide biosynthetic process"/>
    <property type="evidence" value="ECO:0007669"/>
    <property type="project" value="UniProtKB-KW"/>
</dbReference>
<dbReference type="STRING" id="66969.Lwal_0254"/>
<evidence type="ECO:0000256" key="6">
    <source>
        <dbReference type="ARBA" id="ARBA00022989"/>
    </source>
</evidence>
<dbReference type="OrthoDB" id="9811884at2"/>
<dbReference type="EMBL" id="LNZB01000006">
    <property type="protein sequence ID" value="KTD82776.1"/>
    <property type="molecule type" value="Genomic_DNA"/>
</dbReference>
<keyword evidence="5" id="KW-0448">Lipopolysaccharide biosynthesis</keyword>
<keyword evidence="4 8" id="KW-0812">Transmembrane</keyword>